<feature type="transmembrane region" description="Helical" evidence="1">
    <location>
        <begin position="105"/>
        <end position="125"/>
    </location>
</feature>
<evidence type="ECO:0000256" key="1">
    <source>
        <dbReference type="SAM" id="Phobius"/>
    </source>
</evidence>
<evidence type="ECO:0008006" key="4">
    <source>
        <dbReference type="Google" id="ProtNLM"/>
    </source>
</evidence>
<dbReference type="AlphaFoldDB" id="A0AA41Z849"/>
<keyword evidence="1" id="KW-0472">Membrane</keyword>
<gene>
    <name evidence="2" type="ORF">M8523_29565</name>
</gene>
<comment type="caution">
    <text evidence="2">The sequence shown here is derived from an EMBL/GenBank/DDBJ whole genome shotgun (WGS) entry which is preliminary data.</text>
</comment>
<organism evidence="2 3">
    <name type="scientific">Lichenifustis flavocetrariae</name>
    <dbReference type="NCBI Taxonomy" id="2949735"/>
    <lineage>
        <taxon>Bacteria</taxon>
        <taxon>Pseudomonadati</taxon>
        <taxon>Pseudomonadota</taxon>
        <taxon>Alphaproteobacteria</taxon>
        <taxon>Hyphomicrobiales</taxon>
        <taxon>Lichenihabitantaceae</taxon>
        <taxon>Lichenifustis</taxon>
    </lineage>
</organism>
<evidence type="ECO:0000313" key="3">
    <source>
        <dbReference type="Proteomes" id="UP001165667"/>
    </source>
</evidence>
<dbReference type="RefSeq" id="WP_428351587.1">
    <property type="nucleotide sequence ID" value="NZ_JAMOIM010000039.1"/>
</dbReference>
<keyword evidence="3" id="KW-1185">Reference proteome</keyword>
<reference evidence="2" key="1">
    <citation type="submission" date="2022-05" db="EMBL/GenBank/DDBJ databases">
        <authorList>
            <person name="Pankratov T."/>
        </authorList>
    </citation>
    <scope>NUCLEOTIDE SEQUENCE</scope>
    <source>
        <strain evidence="2">BP6-180914</strain>
    </source>
</reference>
<dbReference type="SUPFAM" id="SSF103481">
    <property type="entry name" value="Multidrug resistance efflux transporter EmrE"/>
    <property type="match status" value="1"/>
</dbReference>
<protein>
    <recommendedName>
        <fullName evidence="4">EamA domain-containing protein</fullName>
    </recommendedName>
</protein>
<accession>A0AA41Z849</accession>
<dbReference type="InterPro" id="IPR037185">
    <property type="entry name" value="EmrE-like"/>
</dbReference>
<keyword evidence="1" id="KW-0812">Transmembrane</keyword>
<evidence type="ECO:0000313" key="2">
    <source>
        <dbReference type="EMBL" id="MCW6512085.1"/>
    </source>
</evidence>
<dbReference type="Proteomes" id="UP001165667">
    <property type="component" value="Unassembled WGS sequence"/>
</dbReference>
<sequence length="130" mass="12876">MTVAVAGMMVLARRFGGVSALAAAALSALLSGLACWPLGHPLAIGGTDLLLLVSFGLVNSAAGLALFTLGARLLPPVETALIGALDAPLAPLWVWLVFAETLGSGTIAGGLVVFAAVGVHMAFAARKASA</sequence>
<name>A0AA41Z849_9HYPH</name>
<proteinExistence type="predicted"/>
<feature type="transmembrane region" description="Helical" evidence="1">
    <location>
        <begin position="50"/>
        <end position="69"/>
    </location>
</feature>
<dbReference type="EMBL" id="JAMOIM010000039">
    <property type="protein sequence ID" value="MCW6512085.1"/>
    <property type="molecule type" value="Genomic_DNA"/>
</dbReference>
<keyword evidence="1" id="KW-1133">Transmembrane helix</keyword>